<keyword evidence="1" id="KW-1133">Transmembrane helix</keyword>
<comment type="caution">
    <text evidence="2">The sequence shown here is derived from an EMBL/GenBank/DDBJ whole genome shotgun (WGS) entry which is preliminary data.</text>
</comment>
<feature type="transmembrane region" description="Helical" evidence="1">
    <location>
        <begin position="156"/>
        <end position="181"/>
    </location>
</feature>
<keyword evidence="1" id="KW-0472">Membrane</keyword>
<gene>
    <name evidence="2" type="ORF">OBRU01_15546</name>
</gene>
<evidence type="ECO:0000313" key="3">
    <source>
        <dbReference type="Proteomes" id="UP000037510"/>
    </source>
</evidence>
<dbReference type="AlphaFoldDB" id="A0A0L7L492"/>
<dbReference type="Proteomes" id="UP000037510">
    <property type="component" value="Unassembled WGS sequence"/>
</dbReference>
<name>A0A0L7L492_OPEBR</name>
<reference evidence="2 3" key="1">
    <citation type="journal article" date="2015" name="Genome Biol. Evol.">
        <title>The genome of winter moth (Operophtera brumata) provides a genomic perspective on sexual dimorphism and phenology.</title>
        <authorList>
            <person name="Derks M.F."/>
            <person name="Smit S."/>
            <person name="Salis L."/>
            <person name="Schijlen E."/>
            <person name="Bossers A."/>
            <person name="Mateman C."/>
            <person name="Pijl A.S."/>
            <person name="de Ridder D."/>
            <person name="Groenen M.A."/>
            <person name="Visser M.E."/>
            <person name="Megens H.J."/>
        </authorList>
    </citation>
    <scope>NUCLEOTIDE SEQUENCE [LARGE SCALE GENOMIC DNA]</scope>
    <source>
        <strain evidence="2">WM2013NL</strain>
        <tissue evidence="2">Head and thorax</tissue>
    </source>
</reference>
<sequence>MLTWPSEFNKLPAVFHLDPFEDCVEESNPVYCSTEFVPVSETPNTLLDTIREYSEHTATHFNYSLLRYGVCLNFCKQYKHNTTTDLKHTLEACLNQKFLDKYGLNTSLQYFRCNEVQKKIEFIPSDIIMLVVLIAILLLNLVGSCCDYYKNMGVQLFLNGPILVQKFFIMSGFLLVYNLLLQSEKHRVDWTMLPRGILLRLIRYLAADMQLYCLGLVVFLACKNPTSRKVVLSLLLFIGLVLPPLHTYFQDLNGILLVSPDSDLDTRLLID</sequence>
<dbReference type="PANTHER" id="PTHR11161:SF0">
    <property type="entry name" value="O-ACYLTRANSFERASE LIKE PROTEIN"/>
    <property type="match status" value="1"/>
</dbReference>
<organism evidence="2 3">
    <name type="scientific">Operophtera brumata</name>
    <name type="common">Winter moth</name>
    <name type="synonym">Phalaena brumata</name>
    <dbReference type="NCBI Taxonomy" id="104452"/>
    <lineage>
        <taxon>Eukaryota</taxon>
        <taxon>Metazoa</taxon>
        <taxon>Ecdysozoa</taxon>
        <taxon>Arthropoda</taxon>
        <taxon>Hexapoda</taxon>
        <taxon>Insecta</taxon>
        <taxon>Pterygota</taxon>
        <taxon>Neoptera</taxon>
        <taxon>Endopterygota</taxon>
        <taxon>Lepidoptera</taxon>
        <taxon>Glossata</taxon>
        <taxon>Ditrysia</taxon>
        <taxon>Geometroidea</taxon>
        <taxon>Geometridae</taxon>
        <taxon>Larentiinae</taxon>
        <taxon>Operophtera</taxon>
    </lineage>
</organism>
<evidence type="ECO:0000256" key="1">
    <source>
        <dbReference type="SAM" id="Phobius"/>
    </source>
</evidence>
<feature type="transmembrane region" description="Helical" evidence="1">
    <location>
        <begin position="127"/>
        <end position="149"/>
    </location>
</feature>
<keyword evidence="3" id="KW-1185">Reference proteome</keyword>
<accession>A0A0L7L492</accession>
<proteinExistence type="predicted"/>
<evidence type="ECO:0000313" key="2">
    <source>
        <dbReference type="EMBL" id="KOB70292.1"/>
    </source>
</evidence>
<keyword evidence="1" id="KW-0812">Transmembrane</keyword>
<feature type="transmembrane region" description="Helical" evidence="1">
    <location>
        <begin position="230"/>
        <end position="249"/>
    </location>
</feature>
<feature type="transmembrane region" description="Helical" evidence="1">
    <location>
        <begin position="201"/>
        <end position="221"/>
    </location>
</feature>
<dbReference type="InterPro" id="IPR052728">
    <property type="entry name" value="O2_lipid_transport_reg"/>
</dbReference>
<protein>
    <submittedName>
        <fullName evidence="2">Uncharacterized protein</fullName>
    </submittedName>
</protein>
<dbReference type="PANTHER" id="PTHR11161">
    <property type="entry name" value="O-ACYLTRANSFERASE"/>
    <property type="match status" value="1"/>
</dbReference>
<dbReference type="EMBL" id="JTDY01003022">
    <property type="protein sequence ID" value="KOB70292.1"/>
    <property type="molecule type" value="Genomic_DNA"/>
</dbReference>